<proteinExistence type="predicted"/>
<evidence type="ECO:0000313" key="2">
    <source>
        <dbReference type="EMBL" id="PWZ27399.1"/>
    </source>
</evidence>
<protein>
    <submittedName>
        <fullName evidence="2">Uncharacterized protein</fullName>
    </submittedName>
</protein>
<dbReference type="Proteomes" id="UP000251960">
    <property type="component" value="Chromosome 4"/>
</dbReference>
<evidence type="ECO:0000256" key="1">
    <source>
        <dbReference type="SAM" id="MobiDB-lite"/>
    </source>
</evidence>
<accession>A0A3L6F2Y5</accession>
<comment type="caution">
    <text evidence="2">The sequence shown here is derived from an EMBL/GenBank/DDBJ whole genome shotgun (WGS) entry which is preliminary data.</text>
</comment>
<feature type="region of interest" description="Disordered" evidence="1">
    <location>
        <begin position="203"/>
        <end position="222"/>
    </location>
</feature>
<organism evidence="2">
    <name type="scientific">Zea mays</name>
    <name type="common">Maize</name>
    <dbReference type="NCBI Taxonomy" id="4577"/>
    <lineage>
        <taxon>Eukaryota</taxon>
        <taxon>Viridiplantae</taxon>
        <taxon>Streptophyta</taxon>
        <taxon>Embryophyta</taxon>
        <taxon>Tracheophyta</taxon>
        <taxon>Spermatophyta</taxon>
        <taxon>Magnoliopsida</taxon>
        <taxon>Liliopsida</taxon>
        <taxon>Poales</taxon>
        <taxon>Poaceae</taxon>
        <taxon>PACMAD clade</taxon>
        <taxon>Panicoideae</taxon>
        <taxon>Andropogonodae</taxon>
        <taxon>Andropogoneae</taxon>
        <taxon>Tripsacinae</taxon>
        <taxon>Zea</taxon>
    </lineage>
</organism>
<sequence>MAWPLLRSGAEQEVPMADARPCSRLHGRQRRRGIGSDLHSCVRAQAGVLAHPLPWMRPFPAPRRSAAGRPLLSPPQRRCLSLSPPASAPPWWSAGAYTISGRWPLLPAILHLGSLCSIPPLSIPLPFPLSWAHAAVSSMVRSPSPPSTLGIRTCTLSTSPGQRLGAPFSVPTPPSMDIPMAQFPSRFSASGKQQLFPTRELAVGTPKSPHAPAQAPNPWPESSLEATLAASLTAPCA</sequence>
<name>A0A3L6F2Y5_MAIZE</name>
<reference evidence="2" key="1">
    <citation type="journal article" date="2018" name="Nat. Genet.">
        <title>Extensive intraspecific gene order and gene structural variations between Mo17 and other maize genomes.</title>
        <authorList>
            <person name="Sun S."/>
            <person name="Zhou Y."/>
            <person name="Chen J."/>
            <person name="Shi J."/>
            <person name="Zhao H."/>
            <person name="Zhao H."/>
            <person name="Song W."/>
            <person name="Zhang M."/>
            <person name="Cui Y."/>
            <person name="Dong X."/>
            <person name="Liu H."/>
            <person name="Ma X."/>
            <person name="Jiao Y."/>
            <person name="Wang B."/>
            <person name="Wei X."/>
            <person name="Stein J.C."/>
            <person name="Glaubitz J.C."/>
            <person name="Lu F."/>
            <person name="Yu G."/>
            <person name="Liang C."/>
            <person name="Fengler K."/>
            <person name="Li B."/>
            <person name="Rafalski A."/>
            <person name="Schnable P.S."/>
            <person name="Ware D.H."/>
            <person name="Buckler E.S."/>
            <person name="Lai J."/>
        </authorList>
    </citation>
    <scope>NUCLEOTIDE SEQUENCE [LARGE SCALE GENOMIC DNA]</scope>
    <source>
        <tissue evidence="2">Seedling</tissue>
    </source>
</reference>
<dbReference type="AlphaFoldDB" id="A0A3L6F2Y5"/>
<dbReference type="EMBL" id="NCVQ01000005">
    <property type="protein sequence ID" value="PWZ27399.1"/>
    <property type="molecule type" value="Genomic_DNA"/>
</dbReference>
<gene>
    <name evidence="2" type="ORF">Zm00014a_040545</name>
</gene>